<dbReference type="GO" id="GO:0016740">
    <property type="term" value="F:transferase activity"/>
    <property type="evidence" value="ECO:0007669"/>
    <property type="project" value="UniProtKB-KW"/>
</dbReference>
<protein>
    <submittedName>
        <fullName evidence="3">LPS sulfotransferase NodH</fullName>
    </submittedName>
</protein>
<dbReference type="RefSeq" id="WP_109671783.1">
    <property type="nucleotide sequence ID" value="NZ_QGGH01000020.1"/>
</dbReference>
<feature type="active site" description="Proton acceptor" evidence="1">
    <location>
        <position position="35"/>
    </location>
</feature>
<name>A0A8E2W5Z2_RHILI</name>
<proteinExistence type="predicted"/>
<gene>
    <name evidence="3" type="ORF">C8D77_1204</name>
</gene>
<accession>A0A8E2W5Z2</accession>
<dbReference type="Pfam" id="PF09037">
    <property type="entry name" value="Sulphotransf"/>
    <property type="match status" value="1"/>
</dbReference>
<dbReference type="PIRSF" id="PIRSF021497">
    <property type="entry name" value="Sulphotransferase_Stf0"/>
    <property type="match status" value="1"/>
</dbReference>
<evidence type="ECO:0000313" key="4">
    <source>
        <dbReference type="Proteomes" id="UP000245631"/>
    </source>
</evidence>
<evidence type="ECO:0000259" key="2">
    <source>
        <dbReference type="Pfam" id="PF09037"/>
    </source>
</evidence>
<evidence type="ECO:0000313" key="3">
    <source>
        <dbReference type="EMBL" id="PWJ86906.1"/>
    </source>
</evidence>
<dbReference type="InterPro" id="IPR015124">
    <property type="entry name" value="Stf0"/>
</dbReference>
<feature type="domain" description="Sulphotransferase Stf0" evidence="2">
    <location>
        <begin position="6"/>
        <end position="229"/>
    </location>
</feature>
<dbReference type="InterPro" id="IPR027417">
    <property type="entry name" value="P-loop_NTPase"/>
</dbReference>
<dbReference type="Gene3D" id="3.40.50.300">
    <property type="entry name" value="P-loop containing nucleotide triphosphate hydrolases"/>
    <property type="match status" value="1"/>
</dbReference>
<dbReference type="AlphaFoldDB" id="A0A8E2W5Z2"/>
<dbReference type="SUPFAM" id="SSF52540">
    <property type="entry name" value="P-loop containing nucleoside triphosphate hydrolases"/>
    <property type="match status" value="1"/>
</dbReference>
<dbReference type="EMBL" id="QGGH01000020">
    <property type="protein sequence ID" value="PWJ86906.1"/>
    <property type="molecule type" value="Genomic_DNA"/>
</dbReference>
<reference evidence="3 4" key="1">
    <citation type="submission" date="2018-05" db="EMBL/GenBank/DDBJ databases">
        <title>Genomic Encyclopedia of Type Strains, Phase IV (KMG-IV): sequencing the most valuable type-strain genomes for metagenomic binning, comparative biology and taxonomic classification.</title>
        <authorList>
            <person name="Goeker M."/>
        </authorList>
    </citation>
    <scope>NUCLEOTIDE SEQUENCE [LARGE SCALE GENOMIC DNA]</scope>
    <source>
        <strain evidence="3 4">DSM 2626</strain>
    </source>
</reference>
<sequence length="248" mass="28847">MTPDTSYFICTLPRSGSWLLAESLEKTGVAGRPREYFEPQLFSAMTNDALPSAINRIIRKGMTSNRVFGAKLHWYQFEHAPRIISHRQPGELPVALLMARRFPKLKYIWLTRRDKVRQAVSYYRATRTGVWWDIAGISPPVARLPDFDFQRILQLERLLLRHEACWQRYFDEHDIDPLVLVYEEFCDNHVEAVELVLQHLGIEYAKLGKIRSRLRRQADEVTEEWIERYLGMKGTFGSISSGAPTGVH</sequence>
<dbReference type="InterPro" id="IPR024628">
    <property type="entry name" value="Sulfotransferase_Stf0_dom"/>
</dbReference>
<dbReference type="Proteomes" id="UP000245631">
    <property type="component" value="Unassembled WGS sequence"/>
</dbReference>
<keyword evidence="3" id="KW-0808">Transferase</keyword>
<evidence type="ECO:0000256" key="1">
    <source>
        <dbReference type="PIRSR" id="PIRSR021497-1"/>
    </source>
</evidence>
<dbReference type="GeneID" id="61055947"/>
<comment type="caution">
    <text evidence="3">The sequence shown here is derived from an EMBL/GenBank/DDBJ whole genome shotgun (WGS) entry which is preliminary data.</text>
</comment>
<organism evidence="3 4">
    <name type="scientific">Rhizobium loti</name>
    <name type="common">Mesorhizobium loti</name>
    <dbReference type="NCBI Taxonomy" id="381"/>
    <lineage>
        <taxon>Bacteria</taxon>
        <taxon>Pseudomonadati</taxon>
        <taxon>Pseudomonadota</taxon>
        <taxon>Alphaproteobacteria</taxon>
        <taxon>Hyphomicrobiales</taxon>
        <taxon>Phyllobacteriaceae</taxon>
        <taxon>Mesorhizobium</taxon>
    </lineage>
</organism>